<accession>A0AA51N9N1</accession>
<organism evidence="1 2">
    <name type="scientific">Marivirga arenosa</name>
    <dbReference type="NCBI Taxonomy" id="3059076"/>
    <lineage>
        <taxon>Bacteria</taxon>
        <taxon>Pseudomonadati</taxon>
        <taxon>Bacteroidota</taxon>
        <taxon>Cytophagia</taxon>
        <taxon>Cytophagales</taxon>
        <taxon>Marivirgaceae</taxon>
        <taxon>Marivirga</taxon>
    </lineage>
</organism>
<dbReference type="RefSeq" id="WP_308357097.1">
    <property type="nucleotide sequence ID" value="NZ_CP129970.2"/>
</dbReference>
<keyword evidence="2" id="KW-1185">Reference proteome</keyword>
<reference evidence="1" key="1">
    <citation type="submission" date="2023-08" db="EMBL/GenBank/DDBJ databases">
        <title>Comparative genomics and taxonomic characterization of three novel marine species of genus Marivirga.</title>
        <authorList>
            <person name="Muhammad N."/>
            <person name="Kim S.-G."/>
        </authorList>
    </citation>
    <scope>NUCLEOTIDE SEQUENCE [LARGE SCALE GENOMIC DNA]</scope>
    <source>
        <strain evidence="1">ABR2-2</strain>
    </source>
</reference>
<proteinExistence type="predicted"/>
<name>A0AA51N9N1_9BACT</name>
<dbReference type="Proteomes" id="UP001244443">
    <property type="component" value="Chromosome"/>
</dbReference>
<dbReference type="EMBL" id="CP129970">
    <property type="protein sequence ID" value="WMN07065.1"/>
    <property type="molecule type" value="Genomic_DNA"/>
</dbReference>
<sequence length="309" mass="35587">MNSFSIKAQNEESEGILFFCRANAGMKNIVPMNDQVIIRPEKSDFLVLAKPNGLISDTLELKKEWGFVMSIIATSDSTFSVALGKHGLKVLISNNQFSIQEEIPSHFLIDEYETGLKIPVRDYVIGMTPNKNAPRKHSIYQFALIHKKDSQLLILNEPLPLKSRYYQGMSNLADYYVTDNNLIINHSEANSFIVHDFKNKKTTIKQFPAIEDKNKEAWYAIVDRSNSDIFFIRNRKKEINEVYSYNLEANELQYIASTNQHILGVNRSRAFYREMDEEGDICFYFIDLMQKKGSKSEILKLDEITVKGN</sequence>
<evidence type="ECO:0000313" key="2">
    <source>
        <dbReference type="Proteomes" id="UP001244443"/>
    </source>
</evidence>
<gene>
    <name evidence="1" type="ORF">QYS48_27665</name>
</gene>
<evidence type="ECO:0000313" key="1">
    <source>
        <dbReference type="EMBL" id="WMN07065.1"/>
    </source>
</evidence>
<dbReference type="AlphaFoldDB" id="A0AA51N9N1"/>
<protein>
    <submittedName>
        <fullName evidence="1">Uncharacterized protein</fullName>
    </submittedName>
</protein>